<evidence type="ECO:0000256" key="8">
    <source>
        <dbReference type="ARBA" id="ARBA00022692"/>
    </source>
</evidence>
<dbReference type="GO" id="GO:0012505">
    <property type="term" value="C:endomembrane system"/>
    <property type="evidence" value="ECO:0007669"/>
    <property type="project" value="UniProtKB-SubCell"/>
</dbReference>
<evidence type="ECO:0000256" key="3">
    <source>
        <dbReference type="ARBA" id="ARBA00010441"/>
    </source>
</evidence>
<dbReference type="Pfam" id="PF01066">
    <property type="entry name" value="CDP-OH_P_transf"/>
    <property type="match status" value="1"/>
</dbReference>
<evidence type="ECO:0000256" key="9">
    <source>
        <dbReference type="ARBA" id="ARBA00022989"/>
    </source>
</evidence>
<evidence type="ECO:0000256" key="14">
    <source>
        <dbReference type="ARBA" id="ARBA00032361"/>
    </source>
</evidence>
<dbReference type="EC" id="2.7.8.8" evidence="4"/>
<dbReference type="PANTHER" id="PTHR14269:SF61">
    <property type="entry name" value="CDP-DIACYLGLYCEROL--SERINE O-PHOSPHATIDYLTRANSFERASE"/>
    <property type="match status" value="1"/>
</dbReference>
<gene>
    <name evidence="17" type="ORF">AMD02_12885</name>
</gene>
<dbReference type="GO" id="GO:0003882">
    <property type="term" value="F:CDP-diacylglycerol-serine O-phosphatidyltransferase activity"/>
    <property type="evidence" value="ECO:0007669"/>
    <property type="project" value="UniProtKB-EC"/>
</dbReference>
<dbReference type="NCBIfam" id="TIGR00473">
    <property type="entry name" value="pssA"/>
    <property type="match status" value="1"/>
</dbReference>
<dbReference type="InterPro" id="IPR004533">
    <property type="entry name" value="CDP-diaglyc--ser_O-PTrfase"/>
</dbReference>
<feature type="transmembrane region" description="Helical" evidence="16">
    <location>
        <begin position="18"/>
        <end position="36"/>
    </location>
</feature>
<evidence type="ECO:0000256" key="5">
    <source>
        <dbReference type="ARBA" id="ARBA00017171"/>
    </source>
</evidence>
<comment type="caution">
    <text evidence="17">The sequence shown here is derived from an EMBL/GenBank/DDBJ whole genome shotgun (WGS) entry which is preliminary data.</text>
</comment>
<dbReference type="PROSITE" id="PS00379">
    <property type="entry name" value="CDP_ALCOHOL_P_TRANSF"/>
    <property type="match status" value="1"/>
</dbReference>
<dbReference type="EMBL" id="LILD01000001">
    <property type="protein sequence ID" value="KOO39645.1"/>
    <property type="molecule type" value="Genomic_DNA"/>
</dbReference>
<keyword evidence="12" id="KW-0594">Phospholipid biosynthesis</keyword>
<comment type="similarity">
    <text evidence="3 15">Belongs to the CDP-alcohol phosphatidyltransferase class-I family.</text>
</comment>
<sequence length="179" mass="19953">MFLLQQLDHTVKKMKSQLANFFTIINLSCGVFAILFTLQGELRVSLLFITIAAVFDRLDGAAARKFDCASDFGKQLDSLTDIISFGVAPALMIYHAILFDFGYAGALFTVFYIACGAIRLARFNITENHNSFIGLPITAAGCILTLLYLAVGYWPDYTFMFAILILSFLMVSTIRVRKM</sequence>
<dbReference type="PATRIC" id="fig|136160.3.peg.3005"/>
<evidence type="ECO:0000256" key="2">
    <source>
        <dbReference type="ARBA" id="ARBA00004127"/>
    </source>
</evidence>
<name>A0A0M0KLH2_ALKHA</name>
<evidence type="ECO:0000256" key="6">
    <source>
        <dbReference type="ARBA" id="ARBA00022516"/>
    </source>
</evidence>
<dbReference type="AlphaFoldDB" id="A0A0M0KLH2"/>
<keyword evidence="9 16" id="KW-1133">Transmembrane helix</keyword>
<evidence type="ECO:0000256" key="16">
    <source>
        <dbReference type="SAM" id="Phobius"/>
    </source>
</evidence>
<dbReference type="InterPro" id="IPR000462">
    <property type="entry name" value="CDP-OH_P_trans"/>
</dbReference>
<dbReference type="GO" id="GO:0016020">
    <property type="term" value="C:membrane"/>
    <property type="evidence" value="ECO:0007669"/>
    <property type="project" value="InterPro"/>
</dbReference>
<evidence type="ECO:0000313" key="17">
    <source>
        <dbReference type="EMBL" id="KOO39645.1"/>
    </source>
</evidence>
<keyword evidence="6" id="KW-0444">Lipid biosynthesis</keyword>
<evidence type="ECO:0000256" key="7">
    <source>
        <dbReference type="ARBA" id="ARBA00022679"/>
    </source>
</evidence>
<dbReference type="OMA" id="ENNGYFA"/>
<dbReference type="InterPro" id="IPR048254">
    <property type="entry name" value="CDP_ALCOHOL_P_TRANSF_CS"/>
</dbReference>
<proteinExistence type="inferred from homology"/>
<dbReference type="PANTHER" id="PTHR14269">
    <property type="entry name" value="CDP-DIACYLGLYCEROL--GLYCEROL-3-PHOSPHATE 3-PHOSPHATIDYLTRANSFERASE-RELATED"/>
    <property type="match status" value="1"/>
</dbReference>
<evidence type="ECO:0000256" key="11">
    <source>
        <dbReference type="ARBA" id="ARBA00023136"/>
    </source>
</evidence>
<accession>A0A0M0KLH2</accession>
<evidence type="ECO:0000256" key="1">
    <source>
        <dbReference type="ARBA" id="ARBA00000287"/>
    </source>
</evidence>
<feature type="transmembrane region" description="Helical" evidence="16">
    <location>
        <begin position="103"/>
        <end position="121"/>
    </location>
</feature>
<comment type="subcellular location">
    <subcellularLocation>
        <location evidence="2">Endomembrane system</location>
        <topology evidence="2">Multi-pass membrane protein</topology>
    </subcellularLocation>
</comment>
<feature type="transmembrane region" description="Helical" evidence="16">
    <location>
        <begin position="157"/>
        <end position="176"/>
    </location>
</feature>
<reference evidence="17" key="1">
    <citation type="submission" date="2015-08" db="EMBL/GenBank/DDBJ databases">
        <title>Complete DNA Sequence of Pseudomonas syringae pv. actinidiae, the Causal Agent of Kiwifruit Canker Disease.</title>
        <authorList>
            <person name="Rikkerink E.H.A."/>
            <person name="Fineran P.C."/>
        </authorList>
    </citation>
    <scope>NUCLEOTIDE SEQUENCE</scope>
    <source>
        <strain evidence="17">DSM 13666</strain>
    </source>
</reference>
<dbReference type="InterPro" id="IPR043130">
    <property type="entry name" value="CDP-OH_PTrfase_TM_dom"/>
</dbReference>
<dbReference type="GeneID" id="87596932"/>
<comment type="catalytic activity">
    <reaction evidence="1">
        <text>a CDP-1,2-diacyl-sn-glycerol + L-serine = a 1,2-diacyl-sn-glycero-3-phospho-L-serine + CMP + H(+)</text>
        <dbReference type="Rhea" id="RHEA:16913"/>
        <dbReference type="ChEBI" id="CHEBI:15378"/>
        <dbReference type="ChEBI" id="CHEBI:33384"/>
        <dbReference type="ChEBI" id="CHEBI:57262"/>
        <dbReference type="ChEBI" id="CHEBI:58332"/>
        <dbReference type="ChEBI" id="CHEBI:60377"/>
        <dbReference type="EC" id="2.7.8.8"/>
    </reaction>
</comment>
<evidence type="ECO:0000256" key="4">
    <source>
        <dbReference type="ARBA" id="ARBA00013174"/>
    </source>
</evidence>
<dbReference type="InterPro" id="IPR050324">
    <property type="entry name" value="CDP-alcohol_PTase-I"/>
</dbReference>
<dbReference type="RefSeq" id="WP_010897477.1">
    <property type="nucleotide sequence ID" value="NZ_CP040441.1"/>
</dbReference>
<organism evidence="17">
    <name type="scientific">Halalkalibacterium halodurans</name>
    <name type="common">Bacillus halodurans</name>
    <dbReference type="NCBI Taxonomy" id="86665"/>
    <lineage>
        <taxon>Bacteria</taxon>
        <taxon>Bacillati</taxon>
        <taxon>Bacillota</taxon>
        <taxon>Bacilli</taxon>
        <taxon>Bacillales</taxon>
        <taxon>Bacillaceae</taxon>
        <taxon>Halalkalibacterium (ex Joshi et al. 2022)</taxon>
    </lineage>
</organism>
<keyword evidence="10" id="KW-0443">Lipid metabolism</keyword>
<evidence type="ECO:0000256" key="13">
    <source>
        <dbReference type="ARBA" id="ARBA00023264"/>
    </source>
</evidence>
<keyword evidence="13" id="KW-1208">Phospholipid metabolism</keyword>
<protein>
    <recommendedName>
        <fullName evidence="5">CDP-diacylglycerol--serine O-phosphatidyltransferase</fullName>
        <ecNumber evidence="4">2.7.8.8</ecNumber>
    </recommendedName>
    <alternativeName>
        <fullName evidence="14">Phosphatidylserine synthase</fullName>
    </alternativeName>
</protein>
<keyword evidence="7 15" id="KW-0808">Transferase</keyword>
<feature type="transmembrane region" description="Helical" evidence="16">
    <location>
        <begin position="133"/>
        <end position="151"/>
    </location>
</feature>
<evidence type="ECO:0000256" key="12">
    <source>
        <dbReference type="ARBA" id="ARBA00023209"/>
    </source>
</evidence>
<dbReference type="GO" id="GO:0008654">
    <property type="term" value="P:phospholipid biosynthetic process"/>
    <property type="evidence" value="ECO:0007669"/>
    <property type="project" value="UniProtKB-KW"/>
</dbReference>
<evidence type="ECO:0000256" key="10">
    <source>
        <dbReference type="ARBA" id="ARBA00023098"/>
    </source>
</evidence>
<evidence type="ECO:0000256" key="15">
    <source>
        <dbReference type="RuleBase" id="RU003750"/>
    </source>
</evidence>
<dbReference type="Gene3D" id="1.20.120.1760">
    <property type="match status" value="1"/>
</dbReference>
<keyword evidence="8 16" id="KW-0812">Transmembrane</keyword>
<keyword evidence="11 16" id="KW-0472">Membrane</keyword>